<comment type="subcellular location">
    <subcellularLocation>
        <location evidence="1">Nucleus</location>
    </subcellularLocation>
</comment>
<feature type="region of interest" description="Disordered" evidence="6">
    <location>
        <begin position="182"/>
        <end position="219"/>
    </location>
</feature>
<accession>A0A8J5KH48</accession>
<protein>
    <submittedName>
        <fullName evidence="7">Uncharacterized protein</fullName>
    </submittedName>
</protein>
<keyword evidence="4" id="KW-0175">Coiled coil</keyword>
<keyword evidence="3" id="KW-0802">TPR repeat</keyword>
<comment type="caution">
    <text evidence="7">The sequence shown here is derived from an EMBL/GenBank/DDBJ whole genome shotgun (WGS) entry which is preliminary data.</text>
</comment>
<dbReference type="EMBL" id="JACMSC010000016">
    <property type="protein sequence ID" value="KAG6483091.1"/>
    <property type="molecule type" value="Genomic_DNA"/>
</dbReference>
<evidence type="ECO:0000256" key="5">
    <source>
        <dbReference type="ARBA" id="ARBA00023242"/>
    </source>
</evidence>
<feature type="compositionally biased region" description="Basic and acidic residues" evidence="6">
    <location>
        <begin position="29"/>
        <end position="38"/>
    </location>
</feature>
<dbReference type="InterPro" id="IPR044961">
    <property type="entry name" value="MS5/SDI1"/>
</dbReference>
<evidence type="ECO:0000256" key="1">
    <source>
        <dbReference type="ARBA" id="ARBA00004123"/>
    </source>
</evidence>
<feature type="region of interest" description="Disordered" evidence="6">
    <location>
        <begin position="29"/>
        <end position="58"/>
    </location>
</feature>
<gene>
    <name evidence="7" type="ORF">ZIOFF_059731</name>
</gene>
<reference evidence="7 8" key="1">
    <citation type="submission" date="2020-08" db="EMBL/GenBank/DDBJ databases">
        <title>Plant Genome Project.</title>
        <authorList>
            <person name="Zhang R.-G."/>
        </authorList>
    </citation>
    <scope>NUCLEOTIDE SEQUENCE [LARGE SCALE GENOMIC DNA]</scope>
    <source>
        <tissue evidence="7">Rhizome</tissue>
    </source>
</reference>
<evidence type="ECO:0000313" key="8">
    <source>
        <dbReference type="Proteomes" id="UP000734854"/>
    </source>
</evidence>
<proteinExistence type="predicted"/>
<feature type="compositionally biased region" description="Polar residues" evidence="6">
    <location>
        <begin position="40"/>
        <end position="55"/>
    </location>
</feature>
<evidence type="ECO:0000313" key="7">
    <source>
        <dbReference type="EMBL" id="KAG6483091.1"/>
    </source>
</evidence>
<evidence type="ECO:0000256" key="2">
    <source>
        <dbReference type="ARBA" id="ARBA00022737"/>
    </source>
</evidence>
<dbReference type="Proteomes" id="UP000734854">
    <property type="component" value="Unassembled WGS sequence"/>
</dbReference>
<keyword evidence="8" id="KW-1185">Reference proteome</keyword>
<evidence type="ECO:0000256" key="3">
    <source>
        <dbReference type="ARBA" id="ARBA00022803"/>
    </source>
</evidence>
<keyword evidence="5" id="KW-0539">Nucleus</keyword>
<feature type="compositionally biased region" description="Basic residues" evidence="6">
    <location>
        <begin position="205"/>
        <end position="219"/>
    </location>
</feature>
<dbReference type="GO" id="GO:0005634">
    <property type="term" value="C:nucleus"/>
    <property type="evidence" value="ECO:0007669"/>
    <property type="project" value="UniProtKB-SubCell"/>
</dbReference>
<dbReference type="AlphaFoldDB" id="A0A8J5KH48"/>
<organism evidence="7 8">
    <name type="scientific">Zingiber officinale</name>
    <name type="common">Ginger</name>
    <name type="synonym">Amomum zingiber</name>
    <dbReference type="NCBI Taxonomy" id="94328"/>
    <lineage>
        <taxon>Eukaryota</taxon>
        <taxon>Viridiplantae</taxon>
        <taxon>Streptophyta</taxon>
        <taxon>Embryophyta</taxon>
        <taxon>Tracheophyta</taxon>
        <taxon>Spermatophyta</taxon>
        <taxon>Magnoliopsida</taxon>
        <taxon>Liliopsida</taxon>
        <taxon>Zingiberales</taxon>
        <taxon>Zingiberaceae</taxon>
        <taxon>Zingiber</taxon>
    </lineage>
</organism>
<sequence length="219" mass="23636">MASPSRSKRHSVSSLVAMTDLEVGKYELPIEPRPDLGSKMHQTNSVRSDASTMATMASDRQDSKKEELMMHEAWNANALTCNRSASKSAPCSPIKPIPGPIARSVPFHVAHKVPVGDTPYVSAKRVQAAINAGDRVDSALKDMAIVMKQQNRSVAPAAVIRPGAGVVVPHTVGLVQEVREIGRLNRAPDSPEAQASTDPEGARLQQKRTKMARSKGRKF</sequence>
<keyword evidence="2" id="KW-0677">Repeat</keyword>
<dbReference type="PANTHER" id="PTHR36326">
    <property type="entry name" value="PROTEIN POLLENLESS 3-LIKE 2"/>
    <property type="match status" value="1"/>
</dbReference>
<evidence type="ECO:0000256" key="6">
    <source>
        <dbReference type="SAM" id="MobiDB-lite"/>
    </source>
</evidence>
<evidence type="ECO:0000256" key="4">
    <source>
        <dbReference type="ARBA" id="ARBA00023054"/>
    </source>
</evidence>
<dbReference type="PANTHER" id="PTHR36326:SF7">
    <property type="entry name" value="PROTEIN POLLENLESS 3-LIKE 2"/>
    <property type="match status" value="1"/>
</dbReference>
<name>A0A8J5KH48_ZINOF</name>